<evidence type="ECO:0000256" key="1">
    <source>
        <dbReference type="SAM" id="Phobius"/>
    </source>
</evidence>
<protein>
    <submittedName>
        <fullName evidence="2">Uncharacterized protein</fullName>
    </submittedName>
</protein>
<dbReference type="Proteomes" id="UP000199705">
    <property type="component" value="Unassembled WGS sequence"/>
</dbReference>
<sequence>MDQVNYPIVTIVVIAVIILLVWIIRRNQKDEKKLEQDIIQSELKPEENNDKEIES</sequence>
<reference evidence="3" key="1">
    <citation type="submission" date="2016-10" db="EMBL/GenBank/DDBJ databases">
        <authorList>
            <person name="Varghese N."/>
            <person name="Submissions S."/>
        </authorList>
    </citation>
    <scope>NUCLEOTIDE SEQUENCE [LARGE SCALE GENOMIC DNA]</scope>
    <source>
        <strain evidence="3">Gh-67</strain>
    </source>
</reference>
<proteinExistence type="predicted"/>
<keyword evidence="1" id="KW-0472">Membrane</keyword>
<keyword evidence="1" id="KW-0812">Transmembrane</keyword>
<gene>
    <name evidence="2" type="ORF">SAMN05192573_10893</name>
</gene>
<dbReference type="GeneID" id="91139513"/>
<evidence type="ECO:0000313" key="2">
    <source>
        <dbReference type="EMBL" id="SDH28545.1"/>
    </source>
</evidence>
<keyword evidence="1" id="KW-1133">Transmembrane helix</keyword>
<accession>A0A1G8B5X3</accession>
<keyword evidence="3" id="KW-1185">Reference proteome</keyword>
<feature type="transmembrane region" description="Helical" evidence="1">
    <location>
        <begin position="6"/>
        <end position="24"/>
    </location>
</feature>
<dbReference type="EMBL" id="FNCG01000008">
    <property type="protein sequence ID" value="SDH28545.1"/>
    <property type="molecule type" value="Genomic_DNA"/>
</dbReference>
<dbReference type="RefSeq" id="WP_167516292.1">
    <property type="nucleotide sequence ID" value="NZ_CP071878.2"/>
</dbReference>
<name>A0A1G8B5X3_9SPHI</name>
<organism evidence="2 3">
    <name type="scientific">Mucilaginibacter gossypii</name>
    <dbReference type="NCBI Taxonomy" id="551996"/>
    <lineage>
        <taxon>Bacteria</taxon>
        <taxon>Pseudomonadati</taxon>
        <taxon>Bacteroidota</taxon>
        <taxon>Sphingobacteriia</taxon>
        <taxon>Sphingobacteriales</taxon>
        <taxon>Sphingobacteriaceae</taxon>
        <taxon>Mucilaginibacter</taxon>
    </lineage>
</organism>
<dbReference type="AlphaFoldDB" id="A0A1G8B5X3"/>
<evidence type="ECO:0000313" key="3">
    <source>
        <dbReference type="Proteomes" id="UP000199705"/>
    </source>
</evidence>